<name>A0ACA9R082_9GLOM</name>
<feature type="non-terminal residue" evidence="1">
    <location>
        <position position="1"/>
    </location>
</feature>
<comment type="caution">
    <text evidence="1">The sequence shown here is derived from an EMBL/GenBank/DDBJ whole genome shotgun (WGS) entry which is preliminary data.</text>
</comment>
<gene>
    <name evidence="1" type="ORF">ACOLOM_LOCUS13798</name>
</gene>
<evidence type="ECO:0000313" key="1">
    <source>
        <dbReference type="EMBL" id="CAG8771161.1"/>
    </source>
</evidence>
<dbReference type="EMBL" id="CAJVPT010064970">
    <property type="protein sequence ID" value="CAG8771161.1"/>
    <property type="molecule type" value="Genomic_DNA"/>
</dbReference>
<keyword evidence="2" id="KW-1185">Reference proteome</keyword>
<sequence>NLPLSSSQIPRRGPDSLYAFPYSEDIRRLRPTSLCAKLGRRTFYKCVFLQHGTIPTTKKHEKISFRRHP</sequence>
<evidence type="ECO:0000313" key="2">
    <source>
        <dbReference type="Proteomes" id="UP000789525"/>
    </source>
</evidence>
<reference evidence="1" key="1">
    <citation type="submission" date="2021-06" db="EMBL/GenBank/DDBJ databases">
        <authorList>
            <person name="Kallberg Y."/>
            <person name="Tangrot J."/>
            <person name="Rosling A."/>
        </authorList>
    </citation>
    <scope>NUCLEOTIDE SEQUENCE</scope>
    <source>
        <strain evidence="1">CL356</strain>
    </source>
</reference>
<accession>A0ACA9R082</accession>
<organism evidence="1 2">
    <name type="scientific">Acaulospora colombiana</name>
    <dbReference type="NCBI Taxonomy" id="27376"/>
    <lineage>
        <taxon>Eukaryota</taxon>
        <taxon>Fungi</taxon>
        <taxon>Fungi incertae sedis</taxon>
        <taxon>Mucoromycota</taxon>
        <taxon>Glomeromycotina</taxon>
        <taxon>Glomeromycetes</taxon>
        <taxon>Diversisporales</taxon>
        <taxon>Acaulosporaceae</taxon>
        <taxon>Acaulospora</taxon>
    </lineage>
</organism>
<protein>
    <submittedName>
        <fullName evidence="1">14069_t:CDS:1</fullName>
    </submittedName>
</protein>
<dbReference type="Proteomes" id="UP000789525">
    <property type="component" value="Unassembled WGS sequence"/>
</dbReference>
<proteinExistence type="predicted"/>